<evidence type="ECO:0000313" key="17">
    <source>
        <dbReference type="Ensembl" id="ENSCABP00000011720.1"/>
    </source>
</evidence>
<evidence type="ECO:0000256" key="16">
    <source>
        <dbReference type="SAM" id="Coils"/>
    </source>
</evidence>
<evidence type="ECO:0000256" key="14">
    <source>
        <dbReference type="ARBA" id="ARBA00040759"/>
    </source>
</evidence>
<dbReference type="PANTHER" id="PTHR18976">
    <property type="entry name" value="APOLIPOPROTEIN"/>
    <property type="match status" value="1"/>
</dbReference>
<dbReference type="GO" id="GO:0034375">
    <property type="term" value="P:high-density lipoprotein particle remodeling"/>
    <property type="evidence" value="ECO:0007669"/>
    <property type="project" value="Ensembl"/>
</dbReference>
<dbReference type="GO" id="GO:0005543">
    <property type="term" value="F:phospholipid binding"/>
    <property type="evidence" value="ECO:0007669"/>
    <property type="project" value="Ensembl"/>
</dbReference>
<dbReference type="GO" id="GO:0032489">
    <property type="term" value="P:regulation of Cdc42 protein signal transduction"/>
    <property type="evidence" value="ECO:0007669"/>
    <property type="project" value="Ensembl"/>
</dbReference>
<dbReference type="GO" id="GO:0030139">
    <property type="term" value="C:endocytic vesicle"/>
    <property type="evidence" value="ECO:0007669"/>
    <property type="project" value="Ensembl"/>
</dbReference>
<dbReference type="GO" id="GO:0034362">
    <property type="term" value="C:low-density lipoprotein particle"/>
    <property type="evidence" value="ECO:0007669"/>
    <property type="project" value="TreeGrafter"/>
</dbReference>
<name>A0A8C0GQV1_CHEAB</name>
<dbReference type="GO" id="GO:0042627">
    <property type="term" value="C:chylomicron"/>
    <property type="evidence" value="ECO:0007669"/>
    <property type="project" value="TreeGrafter"/>
</dbReference>
<dbReference type="GO" id="GO:0019915">
    <property type="term" value="P:lipid storage"/>
    <property type="evidence" value="ECO:0007669"/>
    <property type="project" value="Ensembl"/>
</dbReference>
<dbReference type="GO" id="GO:0035025">
    <property type="term" value="P:positive regulation of Rho protein signal transduction"/>
    <property type="evidence" value="ECO:0007669"/>
    <property type="project" value="Ensembl"/>
</dbReference>
<evidence type="ECO:0000256" key="6">
    <source>
        <dbReference type="ARBA" id="ARBA00022729"/>
    </source>
</evidence>
<dbReference type="GO" id="GO:0070653">
    <property type="term" value="F:high-density lipoprotein particle receptor binding"/>
    <property type="evidence" value="ECO:0007669"/>
    <property type="project" value="Ensembl"/>
</dbReference>
<keyword evidence="11" id="KW-1207">Sterol metabolism</keyword>
<dbReference type="InterPro" id="IPR000074">
    <property type="entry name" value="ApoA_E"/>
</dbReference>
<dbReference type="GO" id="GO:0034205">
    <property type="term" value="P:amyloid-beta formation"/>
    <property type="evidence" value="ECO:0007669"/>
    <property type="project" value="Ensembl"/>
</dbReference>
<dbReference type="GO" id="GO:0033344">
    <property type="term" value="P:cholesterol efflux"/>
    <property type="evidence" value="ECO:0007669"/>
    <property type="project" value="Ensembl"/>
</dbReference>
<dbReference type="InterPro" id="IPR050163">
    <property type="entry name" value="Apolipoprotein_A1/A4/E"/>
</dbReference>
<evidence type="ECO:0000256" key="13">
    <source>
        <dbReference type="ARBA" id="ARBA00037506"/>
    </source>
</evidence>
<dbReference type="GO" id="GO:0032691">
    <property type="term" value="P:negative regulation of interleukin-1 beta production"/>
    <property type="evidence" value="ECO:0007669"/>
    <property type="project" value="Ensembl"/>
</dbReference>
<dbReference type="GO" id="GO:0030325">
    <property type="term" value="P:adrenal gland development"/>
    <property type="evidence" value="ECO:0007669"/>
    <property type="project" value="Ensembl"/>
</dbReference>
<evidence type="ECO:0000256" key="12">
    <source>
        <dbReference type="ARBA" id="ARBA00023221"/>
    </source>
</evidence>
<dbReference type="GO" id="GO:0010903">
    <property type="term" value="P:negative regulation of very-low-density lipoprotein particle remodeling"/>
    <property type="evidence" value="ECO:0007669"/>
    <property type="project" value="Ensembl"/>
</dbReference>
<evidence type="ECO:0000256" key="11">
    <source>
        <dbReference type="ARBA" id="ARBA00023166"/>
    </source>
</evidence>
<dbReference type="GO" id="GO:0070508">
    <property type="term" value="P:cholesterol import"/>
    <property type="evidence" value="ECO:0007669"/>
    <property type="project" value="Ensembl"/>
</dbReference>
<keyword evidence="9" id="KW-0445">Lipid transport</keyword>
<dbReference type="GO" id="GO:1904646">
    <property type="term" value="P:cellular response to amyloid-beta"/>
    <property type="evidence" value="ECO:0007669"/>
    <property type="project" value="Ensembl"/>
</dbReference>
<sequence>MLPTGSHQISGASEGQEVGGVLVGLVENLGTQARYFWQRDEPQTPLDQFKDMVQVYLETVKASGKEVISQFEASAVGKQLDLKLADNLDSLTVAAQKLQEDLAPVYKETLGLWVKDTEALKQELTKEMEEVKQKIQPFLEKFSKKWTEELELYRQKLAPIGEELKEMTRQKVEVLQQKLAPVAEEARDRMRGHVDELRKSLTPYSDELRQKLTQKLQEFREKGIPQAAEYQAKVIQHLTAFREKVTPLLQDFKERLTPYAESLKSRFLNLLDNLRKNVAKAK</sequence>
<dbReference type="GO" id="GO:0050766">
    <property type="term" value="P:positive regulation of phagocytosis"/>
    <property type="evidence" value="ECO:0007669"/>
    <property type="project" value="Ensembl"/>
</dbReference>
<comment type="similarity">
    <text evidence="2">Belongs to the apolipoprotein A1/A4/E family.</text>
</comment>
<dbReference type="GO" id="GO:0010875">
    <property type="term" value="P:positive regulation of cholesterol efflux"/>
    <property type="evidence" value="ECO:0007669"/>
    <property type="project" value="Ensembl"/>
</dbReference>
<keyword evidence="6" id="KW-0732">Signal</keyword>
<comment type="function">
    <text evidence="13">Participates in the reverse transport of cholesterol from tissues to the liver for excretion by promoting cholesterol efflux from tissues and by acting as a cofactor for the lecithin cholesterol acyltransferase (LCAT).</text>
</comment>
<dbReference type="GO" id="GO:0034366">
    <property type="term" value="C:spherical high-density lipoprotein particle"/>
    <property type="evidence" value="ECO:0007669"/>
    <property type="project" value="Ensembl"/>
</dbReference>
<dbReference type="GO" id="GO:0033700">
    <property type="term" value="P:phospholipid efflux"/>
    <property type="evidence" value="ECO:0007669"/>
    <property type="project" value="Ensembl"/>
</dbReference>
<dbReference type="GO" id="GO:0030300">
    <property type="term" value="P:regulation of intestinal cholesterol absorption"/>
    <property type="evidence" value="ECO:0007669"/>
    <property type="project" value="Ensembl"/>
</dbReference>
<dbReference type="GO" id="GO:0034380">
    <property type="term" value="P:high-density lipoprotein particle assembly"/>
    <property type="evidence" value="ECO:0007669"/>
    <property type="project" value="Ensembl"/>
</dbReference>
<dbReference type="Gene3D" id="1.20.120.20">
    <property type="entry name" value="Apolipoprotein"/>
    <property type="match status" value="1"/>
</dbReference>
<dbReference type="PANTHER" id="PTHR18976:SF11">
    <property type="entry name" value="APOLIPOPROTEIN A-I"/>
    <property type="match status" value="1"/>
</dbReference>
<dbReference type="Ensembl" id="ENSCABT00000012839.1">
    <property type="protein sequence ID" value="ENSCABP00000011720.1"/>
    <property type="gene ID" value="ENSCABG00000008745.1"/>
</dbReference>
<evidence type="ECO:0000256" key="10">
    <source>
        <dbReference type="ARBA" id="ARBA00023098"/>
    </source>
</evidence>
<dbReference type="GO" id="GO:0001540">
    <property type="term" value="F:amyloid-beta binding"/>
    <property type="evidence" value="ECO:0007669"/>
    <property type="project" value="Ensembl"/>
</dbReference>
<evidence type="ECO:0000256" key="15">
    <source>
        <dbReference type="ARBA" id="ARBA00042590"/>
    </source>
</evidence>
<keyword evidence="16" id="KW-0175">Coiled coil</keyword>
<dbReference type="Gene3D" id="1.20.5.20">
    <property type="match status" value="1"/>
</dbReference>
<dbReference type="GO" id="GO:1903561">
    <property type="term" value="C:extracellular vesicle"/>
    <property type="evidence" value="ECO:0007669"/>
    <property type="project" value="TreeGrafter"/>
</dbReference>
<dbReference type="GO" id="GO:0008035">
    <property type="term" value="F:high-density lipoprotein particle binding"/>
    <property type="evidence" value="ECO:0007669"/>
    <property type="project" value="Ensembl"/>
</dbReference>
<keyword evidence="5" id="KW-0153">Cholesterol metabolism</keyword>
<dbReference type="Pfam" id="PF01442">
    <property type="entry name" value="Apolipoprotein"/>
    <property type="match status" value="1"/>
</dbReference>
<reference evidence="17" key="2">
    <citation type="submission" date="2025-09" db="UniProtKB">
        <authorList>
            <consortium name="Ensembl"/>
        </authorList>
    </citation>
    <scope>IDENTIFICATION</scope>
</reference>
<keyword evidence="18" id="KW-1185">Reference proteome</keyword>
<organism evidence="17 18">
    <name type="scientific">Chelonoidis abingdonii</name>
    <name type="common">Abingdon island giant tortoise</name>
    <name type="synonym">Testudo abingdonii</name>
    <dbReference type="NCBI Taxonomy" id="106734"/>
    <lineage>
        <taxon>Eukaryota</taxon>
        <taxon>Metazoa</taxon>
        <taxon>Chordata</taxon>
        <taxon>Craniata</taxon>
        <taxon>Vertebrata</taxon>
        <taxon>Euteleostomi</taxon>
        <taxon>Archelosauria</taxon>
        <taxon>Testudinata</taxon>
        <taxon>Testudines</taxon>
        <taxon>Cryptodira</taxon>
        <taxon>Durocryptodira</taxon>
        <taxon>Testudinoidea</taxon>
        <taxon>Testudinidae</taxon>
        <taxon>Chelonoidis</taxon>
    </lineage>
</organism>
<dbReference type="GO" id="GO:0055091">
    <property type="term" value="P:phospholipid homeostasis"/>
    <property type="evidence" value="ECO:0007669"/>
    <property type="project" value="Ensembl"/>
</dbReference>
<evidence type="ECO:0000256" key="2">
    <source>
        <dbReference type="ARBA" id="ARBA00008788"/>
    </source>
</evidence>
<proteinExistence type="inferred from homology"/>
<keyword evidence="3" id="KW-0813">Transport</keyword>
<dbReference type="GO" id="GO:0042158">
    <property type="term" value="P:lipoprotein biosynthetic process"/>
    <property type="evidence" value="ECO:0007669"/>
    <property type="project" value="Ensembl"/>
</dbReference>
<dbReference type="GO" id="GO:1900026">
    <property type="term" value="P:positive regulation of substrate adhesion-dependent cell spreading"/>
    <property type="evidence" value="ECO:0007669"/>
    <property type="project" value="Ensembl"/>
</dbReference>
<evidence type="ECO:0000256" key="8">
    <source>
        <dbReference type="ARBA" id="ARBA00022850"/>
    </source>
</evidence>
<dbReference type="FunFam" id="1.20.120.20:FF:000007">
    <property type="entry name" value="Apolipoprotein A-IV a"/>
    <property type="match status" value="1"/>
</dbReference>
<dbReference type="GO" id="GO:0034115">
    <property type="term" value="P:negative regulation of heterotypic cell-cell adhesion"/>
    <property type="evidence" value="ECO:0007669"/>
    <property type="project" value="Ensembl"/>
</dbReference>
<keyword evidence="4" id="KW-0964">Secreted</keyword>
<dbReference type="FunFam" id="1.20.5.20:FF:000001">
    <property type="entry name" value="apolipoprotein A-I"/>
    <property type="match status" value="1"/>
</dbReference>
<protein>
    <recommendedName>
        <fullName evidence="14">Apolipoprotein A-I</fullName>
    </recommendedName>
    <alternativeName>
        <fullName evidence="15">Apolipoprotein A1</fullName>
    </alternativeName>
</protein>
<dbReference type="GO" id="GO:0050821">
    <property type="term" value="P:protein stabilization"/>
    <property type="evidence" value="ECO:0007669"/>
    <property type="project" value="Ensembl"/>
</dbReference>
<evidence type="ECO:0000256" key="5">
    <source>
        <dbReference type="ARBA" id="ARBA00022548"/>
    </source>
</evidence>
<dbReference type="SUPFAM" id="SSF58113">
    <property type="entry name" value="Apolipoprotein A-I"/>
    <property type="match status" value="1"/>
</dbReference>
<dbReference type="GO" id="GO:0042802">
    <property type="term" value="F:identical protein binding"/>
    <property type="evidence" value="ECO:0007669"/>
    <property type="project" value="Ensembl"/>
</dbReference>
<dbReference type="GO" id="GO:0043534">
    <property type="term" value="P:blood vessel endothelial cell migration"/>
    <property type="evidence" value="ECO:0007669"/>
    <property type="project" value="Ensembl"/>
</dbReference>
<dbReference type="GO" id="GO:0051496">
    <property type="term" value="P:positive regulation of stress fiber assembly"/>
    <property type="evidence" value="ECO:0007669"/>
    <property type="project" value="Ensembl"/>
</dbReference>
<dbReference type="GO" id="GO:0051180">
    <property type="term" value="P:vitamin transport"/>
    <property type="evidence" value="ECO:0007669"/>
    <property type="project" value="Ensembl"/>
</dbReference>
<gene>
    <name evidence="17" type="primary">APOA1</name>
</gene>
<dbReference type="GO" id="GO:0042632">
    <property type="term" value="P:cholesterol homeostasis"/>
    <property type="evidence" value="ECO:0007669"/>
    <property type="project" value="Ensembl"/>
</dbReference>
<dbReference type="Proteomes" id="UP000694404">
    <property type="component" value="Unplaced"/>
</dbReference>
<dbReference type="GO" id="GO:0120020">
    <property type="term" value="F:cholesterol transfer activity"/>
    <property type="evidence" value="ECO:0007669"/>
    <property type="project" value="Ensembl"/>
</dbReference>
<evidence type="ECO:0000256" key="7">
    <source>
        <dbReference type="ARBA" id="ARBA00022737"/>
    </source>
</evidence>
<dbReference type="GO" id="GO:0007229">
    <property type="term" value="P:integrin-mediated signaling pathway"/>
    <property type="evidence" value="ECO:0007669"/>
    <property type="project" value="Ensembl"/>
</dbReference>
<reference evidence="17" key="1">
    <citation type="submission" date="2025-08" db="UniProtKB">
        <authorList>
            <consortium name="Ensembl"/>
        </authorList>
    </citation>
    <scope>IDENTIFICATION</scope>
</reference>
<keyword evidence="10" id="KW-0443">Lipid metabolism</keyword>
<dbReference type="GO" id="GO:0060354">
    <property type="term" value="P:negative regulation of cell adhesion molecule production"/>
    <property type="evidence" value="ECO:0007669"/>
    <property type="project" value="Ensembl"/>
</dbReference>
<dbReference type="GO" id="GO:0002719">
    <property type="term" value="P:negative regulation of cytokine production involved in immune response"/>
    <property type="evidence" value="ECO:0007669"/>
    <property type="project" value="Ensembl"/>
</dbReference>
<dbReference type="Gene3D" id="6.10.140.380">
    <property type="match status" value="1"/>
</dbReference>
<dbReference type="GO" id="GO:0008211">
    <property type="term" value="P:glucocorticoid metabolic process"/>
    <property type="evidence" value="ECO:0007669"/>
    <property type="project" value="Ensembl"/>
</dbReference>
<dbReference type="GO" id="GO:0001935">
    <property type="term" value="P:endothelial cell proliferation"/>
    <property type="evidence" value="ECO:0007669"/>
    <property type="project" value="Ensembl"/>
</dbReference>
<dbReference type="GO" id="GO:0007186">
    <property type="term" value="P:G protein-coupled receptor signaling pathway"/>
    <property type="evidence" value="ECO:0007669"/>
    <property type="project" value="Ensembl"/>
</dbReference>
<evidence type="ECO:0000313" key="18">
    <source>
        <dbReference type="Proteomes" id="UP000694404"/>
    </source>
</evidence>
<dbReference type="GO" id="GO:0043691">
    <property type="term" value="P:reverse cholesterol transport"/>
    <property type="evidence" value="ECO:0007669"/>
    <property type="project" value="Ensembl"/>
</dbReference>
<dbReference type="GO" id="GO:0006695">
    <property type="term" value="P:cholesterol biosynthetic process"/>
    <property type="evidence" value="ECO:0007669"/>
    <property type="project" value="Ensembl"/>
</dbReference>
<dbReference type="GO" id="GO:0010804">
    <property type="term" value="P:negative regulation of tumor necrosis factor-mediated signaling pathway"/>
    <property type="evidence" value="ECO:0007669"/>
    <property type="project" value="Ensembl"/>
</dbReference>
<dbReference type="GO" id="GO:0071402">
    <property type="term" value="P:cellular response to lipoprotein particle stimulus"/>
    <property type="evidence" value="ECO:0007669"/>
    <property type="project" value="Ensembl"/>
</dbReference>
<dbReference type="AlphaFoldDB" id="A0A8C0GQV1"/>
<dbReference type="GO" id="GO:0050728">
    <property type="term" value="P:negative regulation of inflammatory response"/>
    <property type="evidence" value="ECO:0007669"/>
    <property type="project" value="Ensembl"/>
</dbReference>
<keyword evidence="12" id="KW-0753">Steroid metabolism</keyword>
<dbReference type="GeneTree" id="ENSGT00950000182929"/>
<accession>A0A8C0GQV1</accession>
<evidence type="ECO:0000256" key="4">
    <source>
        <dbReference type="ARBA" id="ARBA00022525"/>
    </source>
</evidence>
<evidence type="ECO:0000256" key="9">
    <source>
        <dbReference type="ARBA" id="ARBA00023055"/>
    </source>
</evidence>
<dbReference type="GO" id="GO:1902995">
    <property type="term" value="P:positive regulation of phospholipid efflux"/>
    <property type="evidence" value="ECO:0007669"/>
    <property type="project" value="Ensembl"/>
</dbReference>
<dbReference type="GO" id="GO:0034361">
    <property type="term" value="C:very-low-density lipoprotein particle"/>
    <property type="evidence" value="ECO:0007669"/>
    <property type="project" value="Ensembl"/>
</dbReference>
<dbReference type="GO" id="GO:0090205">
    <property type="term" value="P:positive regulation of cholesterol metabolic process"/>
    <property type="evidence" value="ECO:0007669"/>
    <property type="project" value="Ensembl"/>
</dbReference>
<keyword evidence="7" id="KW-0677">Repeat</keyword>
<dbReference type="GO" id="GO:0045499">
    <property type="term" value="F:chemorepellent activity"/>
    <property type="evidence" value="ECO:0007669"/>
    <property type="project" value="Ensembl"/>
</dbReference>
<dbReference type="GO" id="GO:0019899">
    <property type="term" value="F:enzyme binding"/>
    <property type="evidence" value="ECO:0007669"/>
    <property type="project" value="Ensembl"/>
</dbReference>
<keyword evidence="8" id="KW-0345">HDL</keyword>
<dbReference type="GO" id="GO:0034191">
    <property type="term" value="F:apolipoprotein A-I receptor binding"/>
    <property type="evidence" value="ECO:0007669"/>
    <property type="project" value="Ensembl"/>
</dbReference>
<feature type="coiled-coil region" evidence="16">
    <location>
        <begin position="114"/>
        <end position="141"/>
    </location>
</feature>
<dbReference type="GO" id="GO:0060228">
    <property type="term" value="F:phosphatidylcholine-sterol O-acyltransferase activator activity"/>
    <property type="evidence" value="ECO:0007669"/>
    <property type="project" value="Ensembl"/>
</dbReference>
<dbReference type="GO" id="GO:0006656">
    <property type="term" value="P:phosphatidylcholine biosynthetic process"/>
    <property type="evidence" value="ECO:0007669"/>
    <property type="project" value="Ensembl"/>
</dbReference>
<dbReference type="GO" id="GO:0031072">
    <property type="term" value="F:heat shock protein binding"/>
    <property type="evidence" value="ECO:0007669"/>
    <property type="project" value="Ensembl"/>
</dbReference>
<comment type="subcellular location">
    <subcellularLocation>
        <location evidence="1">Secreted</location>
    </subcellularLocation>
</comment>
<dbReference type="GO" id="GO:0015485">
    <property type="term" value="F:cholesterol binding"/>
    <property type="evidence" value="ECO:0007669"/>
    <property type="project" value="Ensembl"/>
</dbReference>
<evidence type="ECO:0000256" key="1">
    <source>
        <dbReference type="ARBA" id="ARBA00004613"/>
    </source>
</evidence>
<dbReference type="GO" id="GO:0070328">
    <property type="term" value="P:triglyceride homeostasis"/>
    <property type="evidence" value="ECO:0007669"/>
    <property type="project" value="Ensembl"/>
</dbReference>
<evidence type="ECO:0000256" key="3">
    <source>
        <dbReference type="ARBA" id="ARBA00022448"/>
    </source>
</evidence>